<accession>A0ABS8CN98</accession>
<dbReference type="InterPro" id="IPR036679">
    <property type="entry name" value="FlgN-like_sf"/>
</dbReference>
<name>A0ABS8CN98_9RHOB</name>
<comment type="caution">
    <text evidence="1">The sequence shown here is derived from an EMBL/GenBank/DDBJ whole genome shotgun (WGS) entry which is preliminary data.</text>
</comment>
<dbReference type="EMBL" id="JACDXX010000011">
    <property type="protein sequence ID" value="MCB5410844.1"/>
    <property type="molecule type" value="Genomic_DNA"/>
</dbReference>
<dbReference type="Proteomes" id="UP001198571">
    <property type="component" value="Unassembled WGS sequence"/>
</dbReference>
<evidence type="ECO:0000313" key="1">
    <source>
        <dbReference type="EMBL" id="MCB5410844.1"/>
    </source>
</evidence>
<dbReference type="RefSeq" id="WP_226936095.1">
    <property type="nucleotide sequence ID" value="NZ_JACDXX010000011.1"/>
</dbReference>
<organism evidence="1 2">
    <name type="scientific">Pseudogemmobacter faecipullorum</name>
    <dbReference type="NCBI Taxonomy" id="2755041"/>
    <lineage>
        <taxon>Bacteria</taxon>
        <taxon>Pseudomonadati</taxon>
        <taxon>Pseudomonadota</taxon>
        <taxon>Alphaproteobacteria</taxon>
        <taxon>Rhodobacterales</taxon>
        <taxon>Paracoccaceae</taxon>
        <taxon>Pseudogemmobacter</taxon>
    </lineage>
</organism>
<dbReference type="SUPFAM" id="SSF140566">
    <property type="entry name" value="FlgN-like"/>
    <property type="match status" value="1"/>
</dbReference>
<protein>
    <recommendedName>
        <fullName evidence="3">Flagellar protein FlgN</fullName>
    </recommendedName>
</protein>
<sequence length="169" mass="18869">MKITAPASLSRLASRFHERRARAALGERPPLTAADEDNILAFTRLVTELTGLLERENQALRARDPQQVAALYEDKQALLQRLETRQPVIEPFLRDSAEVTGQLRQHIRSLSEALELNAGLLQVMAEASVTIRSEVARVRERHSLKGMYDKSGQGVEGLATRPKGIDTNY</sequence>
<proteinExistence type="predicted"/>
<evidence type="ECO:0008006" key="3">
    <source>
        <dbReference type="Google" id="ProtNLM"/>
    </source>
</evidence>
<gene>
    <name evidence="1" type="ORF">H0485_12650</name>
</gene>
<reference evidence="1 2" key="1">
    <citation type="submission" date="2020-07" db="EMBL/GenBank/DDBJ databases">
        <title>Pseudogemmobacter sp. nov., isolated from poultry manure in Taiwan.</title>
        <authorList>
            <person name="Lin S.-Y."/>
            <person name="Tang Y.-S."/>
            <person name="Young C.-C."/>
        </authorList>
    </citation>
    <scope>NUCLEOTIDE SEQUENCE [LARGE SCALE GENOMIC DNA]</scope>
    <source>
        <strain evidence="1 2">CC-YST710</strain>
    </source>
</reference>
<evidence type="ECO:0000313" key="2">
    <source>
        <dbReference type="Proteomes" id="UP001198571"/>
    </source>
</evidence>
<keyword evidence="2" id="KW-1185">Reference proteome</keyword>
<dbReference type="Gene3D" id="1.20.58.300">
    <property type="entry name" value="FlgN-like"/>
    <property type="match status" value="1"/>
</dbReference>